<keyword evidence="1" id="KW-0732">Signal</keyword>
<accession>A0A9C7V987</accession>
<gene>
    <name evidence="3" type="ORF">DHV72_20455</name>
</gene>
<dbReference type="PANTHER" id="PTHR30535:SF7">
    <property type="entry name" value="IRON(III) DICITRATE-BINDING PROTEIN"/>
    <property type="match status" value="1"/>
</dbReference>
<dbReference type="InterPro" id="IPR050902">
    <property type="entry name" value="ABC_Transporter_SBP"/>
</dbReference>
<evidence type="ECO:0000313" key="3">
    <source>
        <dbReference type="EMBL" id="HCK02370.1"/>
    </source>
</evidence>
<feature type="domain" description="Fe/B12 periplasmic-binding" evidence="2">
    <location>
        <begin position="41"/>
        <end position="327"/>
    </location>
</feature>
<dbReference type="RefSeq" id="WP_278431867.1">
    <property type="nucleotide sequence ID" value="NZ_DPSM01000029.1"/>
</dbReference>
<proteinExistence type="predicted"/>
<evidence type="ECO:0000313" key="4">
    <source>
        <dbReference type="Proteomes" id="UP000262210"/>
    </source>
</evidence>
<reference evidence="3 4" key="1">
    <citation type="journal article" date="2018" name="Nat. Biotechnol.">
        <title>A standardized bacterial taxonomy based on genome phylogeny substantially revises the tree of life.</title>
        <authorList>
            <person name="Parks D.H."/>
            <person name="Chuvochina M."/>
            <person name="Waite D.W."/>
            <person name="Rinke C."/>
            <person name="Skarshewski A."/>
            <person name="Chaumeil P.A."/>
            <person name="Hugenholtz P."/>
        </authorList>
    </citation>
    <scope>NUCLEOTIDE SEQUENCE [LARGE SCALE GENOMIC DNA]</scope>
    <source>
        <strain evidence="3">UBA11264</strain>
    </source>
</reference>
<dbReference type="Proteomes" id="UP000262210">
    <property type="component" value="Unassembled WGS sequence"/>
</dbReference>
<feature type="signal peptide" evidence="1">
    <location>
        <begin position="1"/>
        <end position="21"/>
    </location>
</feature>
<evidence type="ECO:0000256" key="1">
    <source>
        <dbReference type="SAM" id="SignalP"/>
    </source>
</evidence>
<comment type="caution">
    <text evidence="3">The sequence shown here is derived from an EMBL/GenBank/DDBJ whole genome shotgun (WGS) entry which is preliminary data.</text>
</comment>
<protein>
    <submittedName>
        <fullName evidence="3">ABC transporter substrate-binding protein</fullName>
    </submittedName>
</protein>
<dbReference type="AlphaFoldDB" id="A0A9C7V987"/>
<evidence type="ECO:0000259" key="2">
    <source>
        <dbReference type="PROSITE" id="PS50983"/>
    </source>
</evidence>
<organism evidence="3 4">
    <name type="scientific">Serratia grimesii</name>
    <dbReference type="NCBI Taxonomy" id="82995"/>
    <lineage>
        <taxon>Bacteria</taxon>
        <taxon>Pseudomonadati</taxon>
        <taxon>Pseudomonadota</taxon>
        <taxon>Gammaproteobacteria</taxon>
        <taxon>Enterobacterales</taxon>
        <taxon>Yersiniaceae</taxon>
        <taxon>Serratia</taxon>
    </lineage>
</organism>
<dbReference type="InterPro" id="IPR002491">
    <property type="entry name" value="ABC_transptr_periplasmic_BD"/>
</dbReference>
<dbReference type="Pfam" id="PF01497">
    <property type="entry name" value="Peripla_BP_2"/>
    <property type="match status" value="1"/>
</dbReference>
<dbReference type="EMBL" id="DPSM01000029">
    <property type="protein sequence ID" value="HCK02370.1"/>
    <property type="molecule type" value="Genomic_DNA"/>
</dbReference>
<dbReference type="Gene3D" id="3.40.50.1980">
    <property type="entry name" value="Nitrogenase molybdenum iron protein domain"/>
    <property type="match status" value="2"/>
</dbReference>
<sequence>MPLIIRLLCALGVVISTLVQAKPVTLSNCGQQYRYPVVPERVLVYANPALENMLALGLVARVVGIIGYDYAQDTVPSSASAGWDKVLSKLSATAPPAAEPLLLLNPDFIYSASYYWLNSPETPNRERLTEWGIATYLSPNVCGGQQSTVNSVASFDGIFAELRDIARIFNVSRHAETLIQHQQAQLRDFRLQAASLPHQRLLWWYAGTQTPYVAGCCGAPSLLTQQVGSENLFADLPALWPTVSWETIAARDPDVIVLGDLPRGGLGDSAKDKIHFLEHHPLTATLRAVRQKHYVILPGYDLDPSVRTVPALHRLIMGLQQQVSPLPIPNKEP</sequence>
<dbReference type="PANTHER" id="PTHR30535">
    <property type="entry name" value="VITAMIN B12-BINDING PROTEIN"/>
    <property type="match status" value="1"/>
</dbReference>
<dbReference type="SUPFAM" id="SSF53807">
    <property type="entry name" value="Helical backbone' metal receptor"/>
    <property type="match status" value="1"/>
</dbReference>
<feature type="chain" id="PRO_5039336827" evidence="1">
    <location>
        <begin position="22"/>
        <end position="333"/>
    </location>
</feature>
<dbReference type="PROSITE" id="PS50983">
    <property type="entry name" value="FE_B12_PBP"/>
    <property type="match status" value="1"/>
</dbReference>
<name>A0A9C7V987_9GAMM</name>